<name>A0A4Y7T9S8_COPMI</name>
<proteinExistence type="predicted"/>
<sequence>MAQKIEDSKRALTTLLRHFGEQMDTIPDLVHGRLYHHNVEHMFSSMRTCLSAMDGAFKFIDQADVDDRKAMLEILGGNVGGLLTWLETFAWYPSMAMPEAKEDFVTDNATLRVKKLTQFEVEGRRLLQANPYLERVVDYALWIWVEGASPLHPVRATPENFRIIMGARLDLIAECTLGNFANDIVLEKVNAMRQRDMECLAIAFASRLLDWADFYQPIYQENPSNIDYTIAGHTVIAAWTLSRWIRRFSRALRKVDFPKVVVKVAMDFPRLSAPGSSWRGGPVKSSFTPGLPSHVFIPSLQRVYDALRNVPDLLNAGLLDILVGDLWTPPEGVQHYNWDEESGGTPVQNLVTLSHHPRIARAVTNLRLPDDPVF</sequence>
<evidence type="ECO:0000313" key="2">
    <source>
        <dbReference type="Proteomes" id="UP000298030"/>
    </source>
</evidence>
<gene>
    <name evidence="1" type="ORF">FA13DRAFT_500177</name>
</gene>
<accession>A0A4Y7T9S8</accession>
<dbReference type="Proteomes" id="UP000298030">
    <property type="component" value="Unassembled WGS sequence"/>
</dbReference>
<reference evidence="1 2" key="1">
    <citation type="journal article" date="2019" name="Nat. Ecol. Evol.">
        <title>Megaphylogeny resolves global patterns of mushroom evolution.</title>
        <authorList>
            <person name="Varga T."/>
            <person name="Krizsan K."/>
            <person name="Foldi C."/>
            <person name="Dima B."/>
            <person name="Sanchez-Garcia M."/>
            <person name="Sanchez-Ramirez S."/>
            <person name="Szollosi G.J."/>
            <person name="Szarkandi J.G."/>
            <person name="Papp V."/>
            <person name="Albert L."/>
            <person name="Andreopoulos W."/>
            <person name="Angelini C."/>
            <person name="Antonin V."/>
            <person name="Barry K.W."/>
            <person name="Bougher N.L."/>
            <person name="Buchanan P."/>
            <person name="Buyck B."/>
            <person name="Bense V."/>
            <person name="Catcheside P."/>
            <person name="Chovatia M."/>
            <person name="Cooper J."/>
            <person name="Damon W."/>
            <person name="Desjardin D."/>
            <person name="Finy P."/>
            <person name="Geml J."/>
            <person name="Haridas S."/>
            <person name="Hughes K."/>
            <person name="Justo A."/>
            <person name="Karasinski D."/>
            <person name="Kautmanova I."/>
            <person name="Kiss B."/>
            <person name="Kocsube S."/>
            <person name="Kotiranta H."/>
            <person name="LaButti K.M."/>
            <person name="Lechner B.E."/>
            <person name="Liimatainen K."/>
            <person name="Lipzen A."/>
            <person name="Lukacs Z."/>
            <person name="Mihaltcheva S."/>
            <person name="Morgado L.N."/>
            <person name="Niskanen T."/>
            <person name="Noordeloos M.E."/>
            <person name="Ohm R.A."/>
            <person name="Ortiz-Santana B."/>
            <person name="Ovrebo C."/>
            <person name="Racz N."/>
            <person name="Riley R."/>
            <person name="Savchenko A."/>
            <person name="Shiryaev A."/>
            <person name="Soop K."/>
            <person name="Spirin V."/>
            <person name="Szebenyi C."/>
            <person name="Tomsovsky M."/>
            <person name="Tulloss R.E."/>
            <person name="Uehling J."/>
            <person name="Grigoriev I.V."/>
            <person name="Vagvolgyi C."/>
            <person name="Papp T."/>
            <person name="Martin F.M."/>
            <person name="Miettinen O."/>
            <person name="Hibbett D.S."/>
            <person name="Nagy L.G."/>
        </authorList>
    </citation>
    <scope>NUCLEOTIDE SEQUENCE [LARGE SCALE GENOMIC DNA]</scope>
    <source>
        <strain evidence="1 2">FP101781</strain>
    </source>
</reference>
<dbReference type="AlphaFoldDB" id="A0A4Y7T9S8"/>
<dbReference type="EMBL" id="QPFP01000021">
    <property type="protein sequence ID" value="TEB30870.1"/>
    <property type="molecule type" value="Genomic_DNA"/>
</dbReference>
<organism evidence="1 2">
    <name type="scientific">Coprinellus micaceus</name>
    <name type="common">Glistening ink-cap mushroom</name>
    <name type="synonym">Coprinus micaceus</name>
    <dbReference type="NCBI Taxonomy" id="71717"/>
    <lineage>
        <taxon>Eukaryota</taxon>
        <taxon>Fungi</taxon>
        <taxon>Dikarya</taxon>
        <taxon>Basidiomycota</taxon>
        <taxon>Agaricomycotina</taxon>
        <taxon>Agaricomycetes</taxon>
        <taxon>Agaricomycetidae</taxon>
        <taxon>Agaricales</taxon>
        <taxon>Agaricineae</taxon>
        <taxon>Psathyrellaceae</taxon>
        <taxon>Coprinellus</taxon>
    </lineage>
</organism>
<comment type="caution">
    <text evidence="1">The sequence shown here is derived from an EMBL/GenBank/DDBJ whole genome shotgun (WGS) entry which is preliminary data.</text>
</comment>
<protein>
    <submittedName>
        <fullName evidence="1">Uncharacterized protein</fullName>
    </submittedName>
</protein>
<keyword evidence="2" id="KW-1185">Reference proteome</keyword>
<evidence type="ECO:0000313" key="1">
    <source>
        <dbReference type="EMBL" id="TEB30870.1"/>
    </source>
</evidence>